<keyword evidence="3 6" id="KW-0812">Transmembrane</keyword>
<evidence type="ECO:0000256" key="4">
    <source>
        <dbReference type="ARBA" id="ARBA00022989"/>
    </source>
</evidence>
<keyword evidence="8" id="KW-1185">Reference proteome</keyword>
<evidence type="ECO:0000256" key="5">
    <source>
        <dbReference type="ARBA" id="ARBA00023136"/>
    </source>
</evidence>
<dbReference type="PANTHER" id="PTHR30093">
    <property type="entry name" value="GENERAL SECRETION PATHWAY PROTEIN G"/>
    <property type="match status" value="1"/>
</dbReference>
<evidence type="ECO:0000256" key="1">
    <source>
        <dbReference type="ARBA" id="ARBA00004167"/>
    </source>
</evidence>
<comment type="subcellular location">
    <subcellularLocation>
        <location evidence="1">Membrane</location>
        <topology evidence="1">Single-pass membrane protein</topology>
    </subcellularLocation>
</comment>
<comment type="caution">
    <text evidence="7">The sequence shown here is derived from an EMBL/GenBank/DDBJ whole genome shotgun (WGS) entry which is preliminary data.</text>
</comment>
<evidence type="ECO:0000256" key="2">
    <source>
        <dbReference type="ARBA" id="ARBA00022481"/>
    </source>
</evidence>
<dbReference type="InterPro" id="IPR012902">
    <property type="entry name" value="N_methyl_site"/>
</dbReference>
<dbReference type="RefSeq" id="WP_266148316.1">
    <property type="nucleotide sequence ID" value="NZ_CP064028.1"/>
</dbReference>
<organism evidence="7 8">
    <name type="scientific">Dyella halodurans</name>
    <dbReference type="NCBI Taxonomy" id="1920171"/>
    <lineage>
        <taxon>Bacteria</taxon>
        <taxon>Pseudomonadati</taxon>
        <taxon>Pseudomonadota</taxon>
        <taxon>Gammaproteobacteria</taxon>
        <taxon>Lysobacterales</taxon>
        <taxon>Rhodanobacteraceae</taxon>
        <taxon>Dyella</taxon>
    </lineage>
</organism>
<accession>A0ABV9C6H4</accession>
<dbReference type="Pfam" id="PF16732">
    <property type="entry name" value="ComP_DUS"/>
    <property type="match status" value="1"/>
</dbReference>
<dbReference type="EMBL" id="JBHSGA010000020">
    <property type="protein sequence ID" value="MFC4528362.1"/>
    <property type="molecule type" value="Genomic_DNA"/>
</dbReference>
<dbReference type="SUPFAM" id="SSF54523">
    <property type="entry name" value="Pili subunits"/>
    <property type="match status" value="1"/>
</dbReference>
<dbReference type="PANTHER" id="PTHR30093:SF44">
    <property type="entry name" value="TYPE II SECRETION SYSTEM CORE PROTEIN G"/>
    <property type="match status" value="1"/>
</dbReference>
<dbReference type="Pfam" id="PF07963">
    <property type="entry name" value="N_methyl"/>
    <property type="match status" value="1"/>
</dbReference>
<evidence type="ECO:0000313" key="8">
    <source>
        <dbReference type="Proteomes" id="UP001595961"/>
    </source>
</evidence>
<sequence length="142" mass="15616">MKPRNWNSLKQSRGFSLIELLIVVAIIAVLASIAIPAYQRYSFRARRTEGQQLLQSIAIAEERYYATHNQYDTLTKIGFQNTTSQNGFYIADIPASASTSTQAFTVEAVPQTSQSKDACLTLTINNAGLKSMTGTTANGNCW</sequence>
<proteinExistence type="predicted"/>
<evidence type="ECO:0000256" key="6">
    <source>
        <dbReference type="SAM" id="Phobius"/>
    </source>
</evidence>
<name>A0ABV9C6H4_9GAMM</name>
<protein>
    <submittedName>
        <fullName evidence="7">Type IV pilin protein</fullName>
    </submittedName>
</protein>
<dbReference type="NCBIfam" id="TIGR02532">
    <property type="entry name" value="IV_pilin_GFxxxE"/>
    <property type="match status" value="1"/>
</dbReference>
<dbReference type="PROSITE" id="PS00409">
    <property type="entry name" value="PROKAR_NTER_METHYL"/>
    <property type="match status" value="1"/>
</dbReference>
<dbReference type="Proteomes" id="UP001595961">
    <property type="component" value="Unassembled WGS sequence"/>
</dbReference>
<gene>
    <name evidence="7" type="ORF">ACFO5W_17085</name>
</gene>
<dbReference type="InterPro" id="IPR031982">
    <property type="entry name" value="PilE-like"/>
</dbReference>
<keyword evidence="2" id="KW-0488">Methylation</keyword>
<keyword evidence="5 6" id="KW-0472">Membrane</keyword>
<reference evidence="8" key="1">
    <citation type="journal article" date="2019" name="Int. J. Syst. Evol. Microbiol.">
        <title>The Global Catalogue of Microorganisms (GCM) 10K type strain sequencing project: providing services to taxonomists for standard genome sequencing and annotation.</title>
        <authorList>
            <consortium name="The Broad Institute Genomics Platform"/>
            <consortium name="The Broad Institute Genome Sequencing Center for Infectious Disease"/>
            <person name="Wu L."/>
            <person name="Ma J."/>
        </authorList>
    </citation>
    <scope>NUCLEOTIDE SEQUENCE [LARGE SCALE GENOMIC DNA]</scope>
    <source>
        <strain evidence="8">CCM 4481</strain>
    </source>
</reference>
<keyword evidence="4 6" id="KW-1133">Transmembrane helix</keyword>
<feature type="transmembrane region" description="Helical" evidence="6">
    <location>
        <begin position="20"/>
        <end position="38"/>
    </location>
</feature>
<evidence type="ECO:0000256" key="3">
    <source>
        <dbReference type="ARBA" id="ARBA00022692"/>
    </source>
</evidence>
<dbReference type="InterPro" id="IPR045584">
    <property type="entry name" value="Pilin-like"/>
</dbReference>
<evidence type="ECO:0000313" key="7">
    <source>
        <dbReference type="EMBL" id="MFC4528362.1"/>
    </source>
</evidence>
<dbReference type="Gene3D" id="3.30.700.10">
    <property type="entry name" value="Glycoprotein, Type 4 Pilin"/>
    <property type="match status" value="1"/>
</dbReference>